<protein>
    <submittedName>
        <fullName evidence="1">Aldose 1-epimerase</fullName>
    </submittedName>
</protein>
<dbReference type="GO" id="GO:0030246">
    <property type="term" value="F:carbohydrate binding"/>
    <property type="evidence" value="ECO:0007669"/>
    <property type="project" value="InterPro"/>
</dbReference>
<sequence length="286" mass="31928">MPHRLANGDFEVAFDEAVGGSLGAATWRGLDILHTRPGNSVLDAGCFPLVPFSNRIAASRFSFGDRDVALEPNHPGDPDSPVIHGFGWLSDWTVEQLRETRATLGFRYEGGAWPWPFEARQDIAVHGNGFELGLALRNLGEDPMPAGLGFHPYFPRNDRTLFKSLHKGEWVTDEAMIPTRIEEHLAPVDWWEGKPVATRNVDTVYTGRDGPLLVDWPDREIGVRIEPSPELAFTTVYVPEGEDYFCVEPVSHMTDAFNRHCQDTGARVLAAGEEWSVAMRLEVYTL</sequence>
<reference evidence="1" key="1">
    <citation type="submission" date="2021-06" db="EMBL/GenBank/DDBJ databases">
        <title>50 bacteria genomes isolated from Dapeng, Shenzhen, China.</title>
        <authorList>
            <person name="Zheng W."/>
            <person name="Yu S."/>
            <person name="Huang Y."/>
        </authorList>
    </citation>
    <scope>NUCLEOTIDE SEQUENCE</scope>
    <source>
        <strain evidence="1">DP4N28-2</strain>
    </source>
</reference>
<evidence type="ECO:0000313" key="1">
    <source>
        <dbReference type="EMBL" id="MBY6216890.1"/>
    </source>
</evidence>
<dbReference type="CDD" id="cd09021">
    <property type="entry name" value="Aldose_epim_Ec_YphB"/>
    <property type="match status" value="1"/>
</dbReference>
<dbReference type="RefSeq" id="WP_222404157.1">
    <property type="nucleotide sequence ID" value="NZ_JAHVKP010000001.1"/>
</dbReference>
<accession>A0A9Q3RYJ7</accession>
<dbReference type="SUPFAM" id="SSF74650">
    <property type="entry name" value="Galactose mutarotase-like"/>
    <property type="match status" value="1"/>
</dbReference>
<dbReference type="Proteomes" id="UP000824927">
    <property type="component" value="Unassembled WGS sequence"/>
</dbReference>
<evidence type="ECO:0000313" key="2">
    <source>
        <dbReference type="Proteomes" id="UP000824927"/>
    </source>
</evidence>
<dbReference type="InterPro" id="IPR008183">
    <property type="entry name" value="Aldose_1/G6P_1-epimerase"/>
</dbReference>
<comment type="caution">
    <text evidence="1">The sequence shown here is derived from an EMBL/GenBank/DDBJ whole genome shotgun (WGS) entry which is preliminary data.</text>
</comment>
<gene>
    <name evidence="1" type="ORF">KUV31_00880</name>
</gene>
<dbReference type="EMBL" id="JAHVKP010000001">
    <property type="protein sequence ID" value="MBY6216890.1"/>
    <property type="molecule type" value="Genomic_DNA"/>
</dbReference>
<dbReference type="AlphaFoldDB" id="A0A9Q3RYJ7"/>
<dbReference type="Gene3D" id="2.70.98.10">
    <property type="match status" value="1"/>
</dbReference>
<organism evidence="1 2">
    <name type="scientific">Qipengyuania aquimaris</name>
    <dbReference type="NCBI Taxonomy" id="255984"/>
    <lineage>
        <taxon>Bacteria</taxon>
        <taxon>Pseudomonadati</taxon>
        <taxon>Pseudomonadota</taxon>
        <taxon>Alphaproteobacteria</taxon>
        <taxon>Sphingomonadales</taxon>
        <taxon>Erythrobacteraceae</taxon>
        <taxon>Qipengyuania</taxon>
    </lineage>
</organism>
<dbReference type="InterPro" id="IPR011013">
    <property type="entry name" value="Gal_mutarotase_sf_dom"/>
</dbReference>
<dbReference type="InterPro" id="IPR014718">
    <property type="entry name" value="GH-type_carb-bd"/>
</dbReference>
<dbReference type="Pfam" id="PF01263">
    <property type="entry name" value="Aldose_epim"/>
    <property type="match status" value="1"/>
</dbReference>
<dbReference type="GO" id="GO:0005975">
    <property type="term" value="P:carbohydrate metabolic process"/>
    <property type="evidence" value="ECO:0007669"/>
    <property type="project" value="InterPro"/>
</dbReference>
<name>A0A9Q3RYJ7_9SPHN</name>
<dbReference type="GO" id="GO:0016853">
    <property type="term" value="F:isomerase activity"/>
    <property type="evidence" value="ECO:0007669"/>
    <property type="project" value="InterPro"/>
</dbReference>
<proteinExistence type="predicted"/>